<feature type="compositionally biased region" description="Polar residues" evidence="9">
    <location>
        <begin position="342"/>
        <end position="353"/>
    </location>
</feature>
<evidence type="ECO:0000256" key="3">
    <source>
        <dbReference type="ARBA" id="ARBA00022771"/>
    </source>
</evidence>
<dbReference type="EMBL" id="CAJPDT010000034">
    <property type="protein sequence ID" value="CAF9923896.1"/>
    <property type="molecule type" value="Genomic_DNA"/>
</dbReference>
<keyword evidence="2 8" id="KW-0479">Metal-binding</keyword>
<feature type="compositionally biased region" description="Low complexity" evidence="9">
    <location>
        <begin position="834"/>
        <end position="843"/>
    </location>
</feature>
<feature type="region of interest" description="Disordered" evidence="9">
    <location>
        <begin position="323"/>
        <end position="404"/>
    </location>
</feature>
<feature type="binding site" evidence="8">
    <location>
        <position position="230"/>
    </location>
    <ligand>
        <name>substrate</name>
    </ligand>
</feature>
<dbReference type="Gene3D" id="6.10.250.2840">
    <property type="match status" value="1"/>
</dbReference>
<feature type="compositionally biased region" description="Basic residues" evidence="9">
    <location>
        <begin position="946"/>
        <end position="957"/>
    </location>
</feature>
<feature type="binding site" evidence="8">
    <location>
        <position position="215"/>
    </location>
    <ligand>
        <name>substrate</name>
    </ligand>
</feature>
<feature type="region of interest" description="Disordered" evidence="9">
    <location>
        <begin position="756"/>
        <end position="795"/>
    </location>
</feature>
<dbReference type="InterPro" id="IPR001965">
    <property type="entry name" value="Znf_PHD"/>
</dbReference>
<feature type="binding site" evidence="8">
    <location>
        <position position="177"/>
    </location>
    <ligand>
        <name>substrate</name>
    </ligand>
</feature>
<keyword evidence="5 8" id="KW-0784">Thiamine biosynthesis</keyword>
<dbReference type="PANTHER" id="PTHR43422:SF3">
    <property type="entry name" value="THIAMINE THIAZOLE SYNTHASE"/>
    <property type="match status" value="1"/>
</dbReference>
<dbReference type="Proteomes" id="UP000664534">
    <property type="component" value="Unassembled WGS sequence"/>
</dbReference>
<dbReference type="InterPro" id="IPR027495">
    <property type="entry name" value="Sti35"/>
</dbReference>
<comment type="function">
    <text evidence="8">Involved in biosynthesis of the thiamine precursor thiazole. Catalyzes the conversion of NAD and glycine to adenosine diphosphate 5-(2-hydroxyethyl)-4-methylthiazole-2-carboxylic acid (ADT), an adenylated thiazole intermediate. The reaction includes an iron-dependent sulfide transfer from a conserved cysteine residue of the protein to a thiazole intermediate. The enzyme can only undergo a single turnover, which suggests it is a suicide enzyme. May have additional roles in adaptation to various stress conditions and in DNA damage tolerance.</text>
</comment>
<feature type="binding site" evidence="8">
    <location>
        <position position="83"/>
    </location>
    <ligand>
        <name>substrate</name>
    </ligand>
</feature>
<dbReference type="Pfam" id="PF20826">
    <property type="entry name" value="PHD_5"/>
    <property type="match status" value="1"/>
</dbReference>
<feature type="compositionally biased region" description="Polar residues" evidence="9">
    <location>
        <begin position="845"/>
        <end position="860"/>
    </location>
</feature>
<feature type="region of interest" description="Disordered" evidence="9">
    <location>
        <begin position="820"/>
        <end position="1024"/>
    </location>
</feature>
<comment type="caution">
    <text evidence="11">The sequence shown here is derived from an EMBL/GenBank/DDBJ whole genome shotgun (WGS) entry which is preliminary data.</text>
</comment>
<keyword evidence="3" id="KW-0863">Zinc-finger</keyword>
<sequence length="1106" mass="119222">MAPPVATETLSSLGSMPTKAINGSGLVKLNGVKTLEDMVDKWDTFKFDPIRESQVSRAMTRRYFQDLDTYAESDIVIVGAGSCGLSTAYMLGKARPDLKIAIIEASVSPGGGAWLGGQLFSAMVMRKPADAFLSDLGVPYEEEGSFVVVKHAALFTSTLMSKVLSFPNVKLFNATAVEDLITRPSGKGDGSVRIAGVVTNWTLVTMHHDDQSCMDPNTINAPLVISTTGHDGPFGAFCVKRLVSMNQIEKLGGMRGLDMNTAEDAIVKRTREVVPGLIVGGMELSEVDGANRMGPTFGAMALSGVKAAEEALKVFEQRKMENADFSHAGEPPTPTRTPTSPNFFLNSFQTPKQGTRFYGPQSPWSPAFHSAASPDIKTPTQLSFTTPTKSPTKVPGFNRPSTDQGLETEIASHVHHLSPNPSLPLPPVEPSRQLSSSPNPSSTSETKRRRLDTNEPSITPLKTGFDLPPGTAMNSAGSMQTPPPTSTSASRRKAQQAQVAKLVKESAEKGRRMSSPNFGKGEGAHGSTSQVEESPQHFPALQFSPEGFGFPMSGSATAPVYPQHKLFWDPEQGGDIMNIDFPIDDTFATFGMGIQKNSDPFVSSPDHANGIHFPTSPAFNLITNTNDNIATFASSSYAESPSQTVTSARGKFAGNVVNPSLLFSSPSRAAEVAAVPAASQAIQDDALRPYAHQMRDAQIELEMQLTRKPKRKRVPETEDSPAVKAALLTLREDQTGLSSIERDHIDDIIEAKAIARSRSRTSYGHADEREGAGMRPLRKQQSSSRVHESQRKLSSVTLTIDASGRAKTVVADDTKHVSGRGLEVDSASEDSDSDSSSSSAEVVMSQPQSFAFPSQKQQQPKLGRFFNDPKSHSQRSSYSSTLPSAGTAQASSARRKSSNLHTQHSSHFDNRAGIVEVESEAETVIDTDEDRGDAQSELKKVLQSRSQKKVGKQAKRPVSRDGFAGQRRAYPSQGGPLHPYYTAGSHTPGHHGYPDPYSNISPTTITDPDMSTPTTGRGSNASGDSTRCVCHITEDFGEVMIQCESCRKWQHVSCLGLDPSKLPYVHLCVFCTGSTPNVRGGRIREPARAAFPPPSSPLAHKPHRYR</sequence>
<evidence type="ECO:0000256" key="2">
    <source>
        <dbReference type="ARBA" id="ARBA00022723"/>
    </source>
</evidence>
<dbReference type="InterPro" id="IPR036188">
    <property type="entry name" value="FAD/NAD-bd_sf"/>
</dbReference>
<feature type="region of interest" description="Disordered" evidence="9">
    <location>
        <begin position="416"/>
        <end position="546"/>
    </location>
</feature>
<dbReference type="SMART" id="SM00249">
    <property type="entry name" value="PHD"/>
    <property type="match status" value="1"/>
</dbReference>
<protein>
    <recommendedName>
        <fullName evidence="8">Thiamine thiazole synthase</fullName>
    </recommendedName>
    <alternativeName>
        <fullName evidence="8">Thiazole biosynthetic enzyme</fullName>
        <ecNumber evidence="8">2.4.2.60</ecNumber>
    </alternativeName>
</protein>
<dbReference type="PANTHER" id="PTHR43422">
    <property type="entry name" value="THIAMINE THIAZOLE SYNTHASE"/>
    <property type="match status" value="1"/>
</dbReference>
<evidence type="ECO:0000256" key="9">
    <source>
        <dbReference type="SAM" id="MobiDB-lite"/>
    </source>
</evidence>
<keyword evidence="7 8" id="KW-0520">NAD</keyword>
<feature type="binding site" evidence="8">
    <location>
        <begin position="292"/>
        <end position="294"/>
    </location>
    <ligand>
        <name>substrate</name>
    </ligand>
</feature>
<gene>
    <name evidence="11" type="primary">THI4</name>
    <name evidence="11" type="ORF">IMSHALPRED_006049</name>
</gene>
<comment type="subcellular location">
    <subcellularLocation>
        <location evidence="8">Cytoplasm</location>
    </subcellularLocation>
    <subcellularLocation>
        <location evidence="8">Nucleus</location>
    </subcellularLocation>
</comment>
<evidence type="ECO:0000256" key="1">
    <source>
        <dbReference type="ARBA" id="ARBA00022679"/>
    </source>
</evidence>
<feature type="modified residue" description="2,3-didehydroalanine (Cys)" evidence="8">
    <location>
        <position position="213"/>
    </location>
</feature>
<dbReference type="NCBIfam" id="TIGR00292">
    <property type="entry name" value="sulfide-dependent adenosine diphosphate thiazole synthase"/>
    <property type="match status" value="1"/>
</dbReference>
<evidence type="ECO:0000259" key="10">
    <source>
        <dbReference type="SMART" id="SM00249"/>
    </source>
</evidence>
<comment type="catalytic activity">
    <reaction evidence="8">
        <text>[ADP-thiazole synthase]-L-cysteine + glycine + NAD(+) = [ADP-thiazole synthase]-dehydroalanine + ADP-5-ethyl-4-methylthiazole-2-carboxylate + nicotinamide + 3 H2O + 2 H(+)</text>
        <dbReference type="Rhea" id="RHEA:55708"/>
        <dbReference type="Rhea" id="RHEA-COMP:14264"/>
        <dbReference type="Rhea" id="RHEA-COMP:14265"/>
        <dbReference type="ChEBI" id="CHEBI:15377"/>
        <dbReference type="ChEBI" id="CHEBI:15378"/>
        <dbReference type="ChEBI" id="CHEBI:17154"/>
        <dbReference type="ChEBI" id="CHEBI:29950"/>
        <dbReference type="ChEBI" id="CHEBI:57305"/>
        <dbReference type="ChEBI" id="CHEBI:57540"/>
        <dbReference type="ChEBI" id="CHEBI:90873"/>
        <dbReference type="ChEBI" id="CHEBI:139151"/>
        <dbReference type="EC" id="2.4.2.60"/>
    </reaction>
</comment>
<dbReference type="GO" id="GO:0005634">
    <property type="term" value="C:nucleus"/>
    <property type="evidence" value="ECO:0007669"/>
    <property type="project" value="UniProtKB-SubCell"/>
</dbReference>
<evidence type="ECO:0000256" key="7">
    <source>
        <dbReference type="ARBA" id="ARBA00023027"/>
    </source>
</evidence>
<evidence type="ECO:0000256" key="6">
    <source>
        <dbReference type="ARBA" id="ARBA00023004"/>
    </source>
</evidence>
<dbReference type="Gene3D" id="3.30.40.10">
    <property type="entry name" value="Zinc/RING finger domain, C3HC4 (zinc finger)"/>
    <property type="match status" value="1"/>
</dbReference>
<accession>A0A8H3FG19</accession>
<dbReference type="GO" id="GO:0005829">
    <property type="term" value="C:cytosol"/>
    <property type="evidence" value="ECO:0007669"/>
    <property type="project" value="UniProtKB-UniRule"/>
</dbReference>
<dbReference type="SUPFAM" id="SSF51905">
    <property type="entry name" value="FAD/NAD(P)-binding domain"/>
    <property type="match status" value="1"/>
</dbReference>
<dbReference type="GO" id="GO:0052837">
    <property type="term" value="P:thiazole biosynthetic process"/>
    <property type="evidence" value="ECO:0007669"/>
    <property type="project" value="UniProtKB-UniRule"/>
</dbReference>
<keyword evidence="12" id="KW-1185">Reference proteome</keyword>
<dbReference type="Pfam" id="PF01946">
    <property type="entry name" value="Thi4"/>
    <property type="match status" value="1"/>
</dbReference>
<dbReference type="GO" id="GO:0008270">
    <property type="term" value="F:zinc ion binding"/>
    <property type="evidence" value="ECO:0007669"/>
    <property type="project" value="UniProtKB-KW"/>
</dbReference>
<keyword evidence="8" id="KW-0539">Nucleus</keyword>
<comment type="PTM">
    <text evidence="8">During the catalytic reaction, a sulfide is transferred from Cys-213 to a reaction intermediate, generating a dehydroalanine residue.</text>
</comment>
<dbReference type="InterPro" id="IPR013083">
    <property type="entry name" value="Znf_RING/FYVE/PHD"/>
</dbReference>
<keyword evidence="1 8" id="KW-0808">Transferase</keyword>
<dbReference type="EC" id="2.4.2.60" evidence="8"/>
<organism evidence="11 12">
    <name type="scientific">Imshaugia aleurites</name>
    <dbReference type="NCBI Taxonomy" id="172621"/>
    <lineage>
        <taxon>Eukaryota</taxon>
        <taxon>Fungi</taxon>
        <taxon>Dikarya</taxon>
        <taxon>Ascomycota</taxon>
        <taxon>Pezizomycotina</taxon>
        <taxon>Lecanoromycetes</taxon>
        <taxon>OSLEUM clade</taxon>
        <taxon>Lecanoromycetidae</taxon>
        <taxon>Lecanorales</taxon>
        <taxon>Lecanorineae</taxon>
        <taxon>Parmeliaceae</taxon>
        <taxon>Imshaugia</taxon>
    </lineage>
</organism>
<dbReference type="GO" id="GO:0005506">
    <property type="term" value="F:iron ion binding"/>
    <property type="evidence" value="ECO:0007669"/>
    <property type="project" value="UniProtKB-UniRule"/>
</dbReference>
<evidence type="ECO:0000313" key="12">
    <source>
        <dbReference type="Proteomes" id="UP000664534"/>
    </source>
</evidence>
<proteinExistence type="inferred from homology"/>
<feature type="compositionally biased region" description="Basic and acidic residues" evidence="9">
    <location>
        <begin position="502"/>
        <end position="511"/>
    </location>
</feature>
<dbReference type="InterPro" id="IPR011011">
    <property type="entry name" value="Znf_FYVE_PHD"/>
</dbReference>
<feature type="compositionally biased region" description="Polar residues" evidence="9">
    <location>
        <begin position="378"/>
        <end position="391"/>
    </location>
</feature>
<keyword evidence="4" id="KW-0862">Zinc</keyword>
<reference evidence="11" key="1">
    <citation type="submission" date="2021-03" db="EMBL/GenBank/DDBJ databases">
        <authorList>
            <person name="Tagirdzhanova G."/>
        </authorList>
    </citation>
    <scope>NUCLEOTIDE SEQUENCE</scope>
</reference>
<dbReference type="GO" id="GO:0009228">
    <property type="term" value="P:thiamine biosynthetic process"/>
    <property type="evidence" value="ECO:0007669"/>
    <property type="project" value="UniProtKB-UniRule"/>
</dbReference>
<keyword evidence="8" id="KW-0963">Cytoplasm</keyword>
<feature type="binding site" evidence="8">
    <location>
        <begin position="104"/>
        <end position="105"/>
    </location>
    <ligand>
        <name>substrate</name>
    </ligand>
</feature>
<feature type="compositionally biased region" description="Polar residues" evidence="9">
    <location>
        <begin position="998"/>
        <end position="1024"/>
    </location>
</feature>
<feature type="binding site" evidence="8">
    <location>
        <position position="112"/>
    </location>
    <ligand>
        <name>substrate</name>
    </ligand>
</feature>
<dbReference type="Gene3D" id="3.50.50.60">
    <property type="entry name" value="FAD/NAD(P)-binding domain"/>
    <property type="match status" value="1"/>
</dbReference>
<evidence type="ECO:0000256" key="4">
    <source>
        <dbReference type="ARBA" id="ARBA00022833"/>
    </source>
</evidence>
<dbReference type="HAMAP" id="MF_03158">
    <property type="entry name" value="THI4"/>
    <property type="match status" value="1"/>
</dbReference>
<dbReference type="AlphaFoldDB" id="A0A8H3FG19"/>
<name>A0A8H3FG19_9LECA</name>
<dbReference type="SUPFAM" id="SSF57903">
    <property type="entry name" value="FYVE/PHD zinc finger"/>
    <property type="match status" value="1"/>
</dbReference>
<evidence type="ECO:0000313" key="11">
    <source>
        <dbReference type="EMBL" id="CAF9923896.1"/>
    </source>
</evidence>
<dbReference type="OrthoDB" id="436852at2759"/>
<evidence type="ECO:0000256" key="8">
    <source>
        <dbReference type="HAMAP-Rule" id="MF_03158"/>
    </source>
</evidence>
<feature type="binding site" evidence="8">
    <location>
        <position position="282"/>
    </location>
    <ligand>
        <name>substrate</name>
    </ligand>
</feature>
<feature type="compositionally biased region" description="Acidic residues" evidence="9">
    <location>
        <begin position="917"/>
        <end position="931"/>
    </location>
</feature>
<feature type="region of interest" description="Disordered" evidence="9">
    <location>
        <begin position="1086"/>
        <end position="1106"/>
    </location>
</feature>
<keyword evidence="6 8" id="KW-0408">Iron</keyword>
<feature type="compositionally biased region" description="Low complexity" evidence="9">
    <location>
        <begin position="430"/>
        <end position="444"/>
    </location>
</feature>
<comment type="cofactor">
    <cofactor evidence="8">
        <name>Fe cation</name>
        <dbReference type="ChEBI" id="CHEBI:24875"/>
    </cofactor>
    <text evidence="8">Binds 1 Fe cation per subunit.</text>
</comment>
<comment type="subunit">
    <text evidence="8">Homooctamer.</text>
</comment>
<dbReference type="GO" id="GO:0160205">
    <property type="term" value="F:cysteine-dependent adenosine diphosphate thiazole synthase activity"/>
    <property type="evidence" value="ECO:0007669"/>
    <property type="project" value="UniProtKB-EC"/>
</dbReference>
<evidence type="ECO:0000256" key="5">
    <source>
        <dbReference type="ARBA" id="ARBA00022977"/>
    </source>
</evidence>
<feature type="domain" description="Zinc finger PHD-type" evidence="10">
    <location>
        <begin position="1027"/>
        <end position="1072"/>
    </location>
</feature>
<comment type="similarity">
    <text evidence="8">Belongs to the THI4 family.</text>
</comment>
<dbReference type="InterPro" id="IPR002922">
    <property type="entry name" value="Thi4_fam"/>
</dbReference>
<feature type="compositionally biased region" description="Polar residues" evidence="9">
    <location>
        <begin position="874"/>
        <end position="892"/>
    </location>
</feature>